<organism evidence="3 4">
    <name type="scientific">Staphylococcus phage MVC_VPHSA1</name>
    <dbReference type="NCBI Taxonomy" id="3088876"/>
    <lineage>
        <taxon>Viruses</taxon>
        <taxon>Duplodnaviria</taxon>
        <taxon>Heunggongvirae</taxon>
        <taxon>Uroviricota</taxon>
        <taxon>Caudoviricetes</taxon>
        <taxon>Ehrlichviridae</taxon>
        <taxon>Chennaivirus</taxon>
        <taxon>Chennaivirus MVCVPHSA1</taxon>
    </lineage>
</organism>
<dbReference type="GO" id="GO:0008233">
    <property type="term" value="F:peptidase activity"/>
    <property type="evidence" value="ECO:0007669"/>
    <property type="project" value="UniProtKB-KW"/>
</dbReference>
<reference evidence="3 4" key="1">
    <citation type="submission" date="2023-10" db="EMBL/GenBank/DDBJ databases">
        <title>Genome Sequence of the Siphoviridae Staphylococcus aureus Phage MVC_VPHSA1.</title>
        <authorList>
            <person name="Deepak S.J."/>
            <person name="Porteen K."/>
            <person name="Wilfred R."/>
            <person name="Anbazhagan S."/>
            <person name="Elango A."/>
            <person name="Senthil Kumar T."/>
            <person name="Narendra B."/>
            <person name="Sureshkannan S."/>
            <person name="Nithya Quintoil M."/>
            <person name="Charley C.A."/>
            <person name="Teresa S."/>
            <person name="Raghavendra A.G."/>
        </authorList>
    </citation>
    <scope>NUCLEOTIDE SEQUENCE [LARGE SCALE GENOMIC DNA]</scope>
</reference>
<name>A0ABZ0QYI6_9CAUD</name>
<keyword evidence="1" id="KW-0175">Coiled coil</keyword>
<sequence>MPENKQGLFYLGKFSEVVNFEEGKPDELGIVKEAELFSTGTHRGKEYTTQDLETLATNFSTDERVPIQLDHSESVRDTVGFLEEAKVKGDKLLGKVRIIDEFAQDRVEKGLMGKLSVSFYIQYNEEDDTIRPHKLREVSLVAFPQVKSAQLFSENGFVSYIEKEAKPMPENKNPEVKAPTLEQFGELMEQFNAMKDEMDKLKAEKVSFKEANVLAQVEKFQEAKQIVPAQAESLKNLLASFSEEQAQLFEVFMSNHQTVDLSEQGQVEGGDPEDKRTQEQKDFDAFYEEHAKNTERPYNTIT</sequence>
<protein>
    <submittedName>
        <fullName evidence="3">Head maturation protease</fullName>
    </submittedName>
</protein>
<keyword evidence="3" id="KW-0645">Protease</keyword>
<dbReference type="EMBL" id="OR670591">
    <property type="protein sequence ID" value="WPF64864.1"/>
    <property type="molecule type" value="Genomic_DNA"/>
</dbReference>
<gene>
    <name evidence="3" type="ORF">FBHYGVHD_CDS0017</name>
</gene>
<keyword evidence="3" id="KW-0378">Hydrolase</keyword>
<feature type="coiled-coil region" evidence="1">
    <location>
        <begin position="184"/>
        <end position="211"/>
    </location>
</feature>
<evidence type="ECO:0000256" key="2">
    <source>
        <dbReference type="SAM" id="MobiDB-lite"/>
    </source>
</evidence>
<dbReference type="Proteomes" id="UP001322219">
    <property type="component" value="Segment"/>
</dbReference>
<accession>A0ABZ0QYI6</accession>
<dbReference type="GO" id="GO:0006508">
    <property type="term" value="P:proteolysis"/>
    <property type="evidence" value="ECO:0007669"/>
    <property type="project" value="UniProtKB-KW"/>
</dbReference>
<evidence type="ECO:0000313" key="4">
    <source>
        <dbReference type="Proteomes" id="UP001322219"/>
    </source>
</evidence>
<proteinExistence type="predicted"/>
<evidence type="ECO:0000313" key="3">
    <source>
        <dbReference type="EMBL" id="WPF64864.1"/>
    </source>
</evidence>
<feature type="compositionally biased region" description="Basic and acidic residues" evidence="2">
    <location>
        <begin position="272"/>
        <end position="281"/>
    </location>
</feature>
<evidence type="ECO:0000256" key="1">
    <source>
        <dbReference type="SAM" id="Coils"/>
    </source>
</evidence>
<feature type="region of interest" description="Disordered" evidence="2">
    <location>
        <begin position="260"/>
        <end position="281"/>
    </location>
</feature>
<keyword evidence="4" id="KW-1185">Reference proteome</keyword>